<evidence type="ECO:0000256" key="4">
    <source>
        <dbReference type="ARBA" id="ARBA00022723"/>
    </source>
</evidence>
<keyword evidence="3" id="KW-0808">Transferase</keyword>
<dbReference type="PROSITE" id="PS50088">
    <property type="entry name" value="ANK_REPEAT"/>
    <property type="match status" value="1"/>
</dbReference>
<comment type="caution">
    <text evidence="11">The sequence shown here is derived from an EMBL/GenBank/DDBJ whole genome shotgun (WGS) entry which is preliminary data.</text>
</comment>
<evidence type="ECO:0000256" key="9">
    <source>
        <dbReference type="PROSITE-ProRule" id="PRU00023"/>
    </source>
</evidence>
<dbReference type="Gene3D" id="3.30.40.10">
    <property type="entry name" value="Zinc/RING finger domain, C3HC4 (zinc finger)"/>
    <property type="match status" value="1"/>
</dbReference>
<dbReference type="InterPro" id="IPR013083">
    <property type="entry name" value="Znf_RING/FYVE/PHD"/>
</dbReference>
<dbReference type="Proteomes" id="UP001165060">
    <property type="component" value="Unassembled WGS sequence"/>
</dbReference>
<evidence type="ECO:0000256" key="3">
    <source>
        <dbReference type="ARBA" id="ARBA00022679"/>
    </source>
</evidence>
<keyword evidence="7" id="KW-0833">Ubl conjugation pathway</keyword>
<keyword evidence="8" id="KW-0862">Zinc</keyword>
<evidence type="ECO:0000256" key="8">
    <source>
        <dbReference type="ARBA" id="ARBA00022833"/>
    </source>
</evidence>
<evidence type="ECO:0000313" key="12">
    <source>
        <dbReference type="Proteomes" id="UP001165060"/>
    </source>
</evidence>
<dbReference type="PROSITE" id="PS50297">
    <property type="entry name" value="ANK_REP_REGION"/>
    <property type="match status" value="1"/>
</dbReference>
<keyword evidence="12" id="KW-1185">Reference proteome</keyword>
<dbReference type="InterPro" id="IPR002110">
    <property type="entry name" value="Ankyrin_rpt"/>
</dbReference>
<feature type="domain" description="RING-type" evidence="10">
    <location>
        <begin position="384"/>
        <end position="667"/>
    </location>
</feature>
<dbReference type="SUPFAM" id="SSF48403">
    <property type="entry name" value="Ankyrin repeat"/>
    <property type="match status" value="1"/>
</dbReference>
<dbReference type="InterPro" id="IPR036770">
    <property type="entry name" value="Ankyrin_rpt-contain_sf"/>
</dbReference>
<name>A0ABQ6MSA8_9STRA</name>
<dbReference type="Gene3D" id="1.20.120.1750">
    <property type="match status" value="1"/>
</dbReference>
<dbReference type="InterPro" id="IPR002867">
    <property type="entry name" value="IBR_dom"/>
</dbReference>
<keyword evidence="6" id="KW-0863">Zinc-finger</keyword>
<sequence>MLQDFLDQMSKDDLKFFSSCPEMNVDEWLEAVEKENEEIDKAEAVDELDPESTTALHQCCRIGSPYLLASLLRIQDSDANFHDGQRRTCLHLLAGGYTQQELDANPELLSLVKSLNAEKAVSPSKRKKSATSSATPQMHKALEEKRLKALDLLLEWVHSTAFTTLSINSVDARGRTPLHYAAQLGRGTMCVKLVKAGAILTVVEEEAQKTPCELAGEAGFAELSAWLEAGAVFDDEVGLGVGAEAHQPGAVAPYSWFGNFGPAELDAERARRVECAMSLLPNGGSGAGGKGDPFGQAHRENGEFSDKLLADLEANYVPPQFTEGEAAQVLHHVGWDLEVFEKRFKDEPVALLKEAKVARSAAQLKEMFLFAEKEALPSVVPRDAMLTCPICMDEFPASPPPSASEWTPLPDHDHATCRECLSMHILDSVTNHRAGVAIRCPYQGCPFFIPSSVVLDHVDAATAEKLRQNDRDAFVFSATDFKYCPATACSCVIGIKTPIEYTRRWGSDCLRHAPAVCTLARGGGGEDQLKTRDGVADPQIHDPEHQPLGAHRFCWSCESKQHWPIPCDMKEQWLDKVLEEVGEAAADDPRAKSNPDESFDDIAQRLWIKANTKPCPRCKTPIEKNEGCNHMTCSSRRCRHEFCWVCTRPWDMHGTSTGGYFSCNIYREEDEGKTGATEEDKGKDSAFGTAKEQTRRLQQSSATMARFVHYLSRANAHEESAALERSMQQNVCERLRPVISAAREIRGGGGEGGGEVDSL</sequence>
<reference evidence="11 12" key="1">
    <citation type="journal article" date="2023" name="Commun. Biol.">
        <title>Genome analysis of Parmales, the sister group of diatoms, reveals the evolutionary specialization of diatoms from phago-mixotrophs to photoautotrophs.</title>
        <authorList>
            <person name="Ban H."/>
            <person name="Sato S."/>
            <person name="Yoshikawa S."/>
            <person name="Yamada K."/>
            <person name="Nakamura Y."/>
            <person name="Ichinomiya M."/>
            <person name="Sato N."/>
            <person name="Blanc-Mathieu R."/>
            <person name="Endo H."/>
            <person name="Kuwata A."/>
            <person name="Ogata H."/>
        </authorList>
    </citation>
    <scope>NUCLEOTIDE SEQUENCE [LARGE SCALE GENOMIC DNA]</scope>
</reference>
<dbReference type="SUPFAM" id="SSF57850">
    <property type="entry name" value="RING/U-box"/>
    <property type="match status" value="2"/>
</dbReference>
<evidence type="ECO:0000256" key="7">
    <source>
        <dbReference type="ARBA" id="ARBA00022786"/>
    </source>
</evidence>
<dbReference type="InterPro" id="IPR031127">
    <property type="entry name" value="E3_UB_ligase_RBR"/>
</dbReference>
<feature type="repeat" description="ANK" evidence="9">
    <location>
        <begin position="173"/>
        <end position="205"/>
    </location>
</feature>
<dbReference type="EC" id="2.3.2.31" evidence="2"/>
<keyword evidence="9" id="KW-0040">ANK repeat</keyword>
<feature type="non-terminal residue" evidence="11">
    <location>
        <position position="759"/>
    </location>
</feature>
<dbReference type="PANTHER" id="PTHR11685">
    <property type="entry name" value="RBR FAMILY RING FINGER AND IBR DOMAIN-CONTAINING"/>
    <property type="match status" value="1"/>
</dbReference>
<gene>
    <name evidence="11" type="ORF">TeGR_g8905</name>
</gene>
<accession>A0ABQ6MSA8</accession>
<evidence type="ECO:0000256" key="1">
    <source>
        <dbReference type="ARBA" id="ARBA00001798"/>
    </source>
</evidence>
<dbReference type="InterPro" id="IPR044066">
    <property type="entry name" value="TRIAD_supradom"/>
</dbReference>
<protein>
    <recommendedName>
        <fullName evidence="2">RBR-type E3 ubiquitin transferase</fullName>
        <ecNumber evidence="2">2.3.2.31</ecNumber>
    </recommendedName>
</protein>
<dbReference type="Pfam" id="PF00023">
    <property type="entry name" value="Ank"/>
    <property type="match status" value="1"/>
</dbReference>
<comment type="catalytic activity">
    <reaction evidence="1">
        <text>[E2 ubiquitin-conjugating enzyme]-S-ubiquitinyl-L-cysteine + [acceptor protein]-L-lysine = [E2 ubiquitin-conjugating enzyme]-L-cysteine + [acceptor protein]-N(6)-ubiquitinyl-L-lysine.</text>
        <dbReference type="EC" id="2.3.2.31"/>
    </reaction>
</comment>
<evidence type="ECO:0000256" key="5">
    <source>
        <dbReference type="ARBA" id="ARBA00022737"/>
    </source>
</evidence>
<evidence type="ECO:0000256" key="6">
    <source>
        <dbReference type="ARBA" id="ARBA00022771"/>
    </source>
</evidence>
<dbReference type="SMART" id="SM00248">
    <property type="entry name" value="ANK"/>
    <property type="match status" value="3"/>
</dbReference>
<dbReference type="PROSITE" id="PS51873">
    <property type="entry name" value="TRIAD"/>
    <property type="match status" value="1"/>
</dbReference>
<keyword evidence="4" id="KW-0479">Metal-binding</keyword>
<dbReference type="Pfam" id="PF22191">
    <property type="entry name" value="IBR_1"/>
    <property type="match status" value="1"/>
</dbReference>
<dbReference type="SMART" id="SM00647">
    <property type="entry name" value="IBR"/>
    <property type="match status" value="1"/>
</dbReference>
<dbReference type="Gene3D" id="1.25.40.20">
    <property type="entry name" value="Ankyrin repeat-containing domain"/>
    <property type="match status" value="1"/>
</dbReference>
<keyword evidence="5" id="KW-0677">Repeat</keyword>
<evidence type="ECO:0000259" key="10">
    <source>
        <dbReference type="PROSITE" id="PS51873"/>
    </source>
</evidence>
<evidence type="ECO:0000256" key="2">
    <source>
        <dbReference type="ARBA" id="ARBA00012251"/>
    </source>
</evidence>
<proteinExistence type="predicted"/>
<dbReference type="EMBL" id="BRYB01005968">
    <property type="protein sequence ID" value="GMI31249.1"/>
    <property type="molecule type" value="Genomic_DNA"/>
</dbReference>
<evidence type="ECO:0000313" key="11">
    <source>
        <dbReference type="EMBL" id="GMI31249.1"/>
    </source>
</evidence>
<organism evidence="11 12">
    <name type="scientific">Tetraparma gracilis</name>
    <dbReference type="NCBI Taxonomy" id="2962635"/>
    <lineage>
        <taxon>Eukaryota</taxon>
        <taxon>Sar</taxon>
        <taxon>Stramenopiles</taxon>
        <taxon>Ochrophyta</taxon>
        <taxon>Bolidophyceae</taxon>
        <taxon>Parmales</taxon>
        <taxon>Triparmaceae</taxon>
        <taxon>Tetraparma</taxon>
    </lineage>
</organism>